<accession>A0A9N8DH66</accession>
<keyword evidence="3" id="KW-1185">Reference proteome</keyword>
<name>A0A9N8DH66_9STRA</name>
<organism evidence="2 3">
    <name type="scientific">Seminavis robusta</name>
    <dbReference type="NCBI Taxonomy" id="568900"/>
    <lineage>
        <taxon>Eukaryota</taxon>
        <taxon>Sar</taxon>
        <taxon>Stramenopiles</taxon>
        <taxon>Ochrophyta</taxon>
        <taxon>Bacillariophyta</taxon>
        <taxon>Bacillariophyceae</taxon>
        <taxon>Bacillariophycidae</taxon>
        <taxon>Naviculales</taxon>
        <taxon>Naviculaceae</taxon>
        <taxon>Seminavis</taxon>
    </lineage>
</organism>
<feature type="region of interest" description="Disordered" evidence="1">
    <location>
        <begin position="565"/>
        <end position="584"/>
    </location>
</feature>
<dbReference type="AlphaFoldDB" id="A0A9N8DH66"/>
<dbReference type="Proteomes" id="UP001153069">
    <property type="component" value="Unassembled WGS sequence"/>
</dbReference>
<feature type="region of interest" description="Disordered" evidence="1">
    <location>
        <begin position="614"/>
        <end position="641"/>
    </location>
</feature>
<reference evidence="2" key="1">
    <citation type="submission" date="2020-06" db="EMBL/GenBank/DDBJ databases">
        <authorList>
            <consortium name="Plant Systems Biology data submission"/>
        </authorList>
    </citation>
    <scope>NUCLEOTIDE SEQUENCE</scope>
    <source>
        <strain evidence="2">D6</strain>
    </source>
</reference>
<evidence type="ECO:0000256" key="1">
    <source>
        <dbReference type="SAM" id="MobiDB-lite"/>
    </source>
</evidence>
<comment type="caution">
    <text evidence="2">The sequence shown here is derived from an EMBL/GenBank/DDBJ whole genome shotgun (WGS) entry which is preliminary data.</text>
</comment>
<feature type="region of interest" description="Disordered" evidence="1">
    <location>
        <begin position="1"/>
        <end position="26"/>
    </location>
</feature>
<dbReference type="EMBL" id="CAICTM010000140">
    <property type="protein sequence ID" value="CAB9502599.1"/>
    <property type="molecule type" value="Genomic_DNA"/>
</dbReference>
<proteinExistence type="predicted"/>
<evidence type="ECO:0000313" key="2">
    <source>
        <dbReference type="EMBL" id="CAB9502599.1"/>
    </source>
</evidence>
<sequence length="1134" mass="124780">MSKRQVDEALKGDPEPEHVQKEAKKQADSDLEYVYNTVDTSTKSQRLFTEQNVVNLETLLDKESELGTAALPRINKGTQKQLHNFCLWYQDFFKKNGSDADWKPHFDEDSLARFENDKLLAALDTSNSSDGLLEEDLELVCEELDMPKSTRQHLAQLGIADMKSLLDKKTDLELFSLPNVKKTTQKALLKACLWHEDFYRKNDDGISWQAHFNDETLASFEQEPSVERDYRMALDRIHEGRGDGGISNVSEEMINYAATITTKFLNKPLLEQCRNKFSPFEVAVKCHRALMHPRGSPHDLIHLVSGKTQSGKSTVKAVCAAVHRQLSCLLIIITKGVPERDDLKIKLNKLLGGCRETMDAGLLVVADTGGQIAKATSAVLSIRKELPHARFGIIVDECDAMYRTKDCAQIMEQRYVALMDLGPSFRMEISATIYSALQALDEQGKQVEMMEIFTTEDYSGILEMKHAKAAGNDAFLNPKSLGPKLGVKYRYISSEVPKPIESKTPLLFSDEHKLNPKCSACKGACGCDMHSDVVSKRSWAVSAQSVIPYTSQGMMDMLDHMLPMSDKGGEEDPNLDTSKEGGASCTKTDVSNHCDAKSTAAVAVIASVQSPGDVMGVNDATDESLEKSGATSPGVKQGSDLAGGLQAQVPLADEHTAEGKENHKHVSNMPVDLEKQELPGGVHCTKVNDAGMQHDDKSRGFDDDQKIPTDAGTLAGKLEETTLADVEAQEATGGGNGENETEREADLAPPMDVASTEKANKGGDAGGPVPMDVNTTETIEDPEPSCQKGLLGLVATNPRVYAEGNVVVQAACVQNHFASKGKPFVAVVATGVGVYCRFPGCAKARFIRRSLKTVSEIITQIDKVVGLETPIIIFGYSRMCRCVSFRSSTRVPTHMILSRGPGYSLEDYIQALGRATFNGLSVLKQNGHSNVTILTNENDFLAAKKYSTFVQEVNVKIKENSGISLVEALRSATKKLPDEANCFRHTNRKIGRRKDLKMKIPGREAFEEPSSLNDLQNKKDRYWNDKMTQRVMKLFLELAIGDASFCCCTDELVSAYEETYATEEGQGISVGKAQLKKILTDLEKDVIFEKVKQEGDTELAWTAKSLVALENMLNETLEVPNYTDDENWTTELAS</sequence>
<feature type="compositionally biased region" description="Basic and acidic residues" evidence="1">
    <location>
        <begin position="692"/>
        <end position="707"/>
    </location>
</feature>
<evidence type="ECO:0000313" key="3">
    <source>
        <dbReference type="Proteomes" id="UP001153069"/>
    </source>
</evidence>
<dbReference type="OrthoDB" id="57181at2759"/>
<gene>
    <name evidence="2" type="ORF">SEMRO_141_G065750.1</name>
</gene>
<protein>
    <submittedName>
        <fullName evidence="2">Uncharacterized protein</fullName>
    </submittedName>
</protein>
<feature type="region of interest" description="Disordered" evidence="1">
    <location>
        <begin position="681"/>
        <end position="768"/>
    </location>
</feature>